<dbReference type="PANTHER" id="PTHR36109">
    <property type="entry name" value="MEMBRANE PROTEIN-RELATED"/>
    <property type="match status" value="1"/>
</dbReference>
<dbReference type="InterPro" id="IPR052948">
    <property type="entry name" value="Low_temp-induced_all0457"/>
</dbReference>
<dbReference type="EMBL" id="QFPO01000012">
    <property type="protein sequence ID" value="PZQ12558.1"/>
    <property type="molecule type" value="Genomic_DNA"/>
</dbReference>
<accession>A0A2W5KAS7</accession>
<evidence type="ECO:0000313" key="2">
    <source>
        <dbReference type="EMBL" id="PZQ12558.1"/>
    </source>
</evidence>
<name>A0A2W5KAS7_9GAMM</name>
<keyword evidence="1" id="KW-1133">Transmembrane helix</keyword>
<comment type="caution">
    <text evidence="2">The sequence shown here is derived from an EMBL/GenBank/DDBJ whole genome shotgun (WGS) entry which is preliminary data.</text>
</comment>
<evidence type="ECO:0000313" key="3">
    <source>
        <dbReference type="Proteomes" id="UP000249046"/>
    </source>
</evidence>
<sequence length="165" mass="16881">MRQRRVFSVNDVAAAETAVATARACGAADEDVSLIARSDIELRQIPDDRINVESDLMPAAMRGAAGGGAVGLLAGIAAISVPPIGITVAGVALLTLAGAAVGTWSSALVGSTVPNPIRRHFEAEIESGRVLVVVDAEEDLLPRIEAMLTAGGARLLPFEATSVLT</sequence>
<reference evidence="2 3" key="1">
    <citation type="submission" date="2017-08" db="EMBL/GenBank/DDBJ databases">
        <title>Infants hospitalized years apart are colonized by the same room-sourced microbial strains.</title>
        <authorList>
            <person name="Brooks B."/>
            <person name="Olm M.R."/>
            <person name="Firek B.A."/>
            <person name="Baker R."/>
            <person name="Thomas B.C."/>
            <person name="Morowitz M.J."/>
            <person name="Banfield J.F."/>
        </authorList>
    </citation>
    <scope>NUCLEOTIDE SEQUENCE [LARGE SCALE GENOMIC DNA]</scope>
    <source>
        <strain evidence="2">S2_005_003_R2_42</strain>
    </source>
</reference>
<evidence type="ECO:0000256" key="1">
    <source>
        <dbReference type="SAM" id="Phobius"/>
    </source>
</evidence>
<keyword evidence="1" id="KW-0472">Membrane</keyword>
<organism evidence="2 3">
    <name type="scientific">Rhodanobacter denitrificans</name>
    <dbReference type="NCBI Taxonomy" id="666685"/>
    <lineage>
        <taxon>Bacteria</taxon>
        <taxon>Pseudomonadati</taxon>
        <taxon>Pseudomonadota</taxon>
        <taxon>Gammaproteobacteria</taxon>
        <taxon>Lysobacterales</taxon>
        <taxon>Rhodanobacteraceae</taxon>
        <taxon>Rhodanobacter</taxon>
    </lineage>
</organism>
<feature type="transmembrane region" description="Helical" evidence="1">
    <location>
        <begin position="59"/>
        <end position="80"/>
    </location>
</feature>
<dbReference type="AlphaFoldDB" id="A0A2W5KAS7"/>
<proteinExistence type="predicted"/>
<keyword evidence="1" id="KW-0812">Transmembrane</keyword>
<dbReference type="Proteomes" id="UP000249046">
    <property type="component" value="Unassembled WGS sequence"/>
</dbReference>
<feature type="transmembrane region" description="Helical" evidence="1">
    <location>
        <begin position="86"/>
        <end position="109"/>
    </location>
</feature>
<evidence type="ECO:0008006" key="4">
    <source>
        <dbReference type="Google" id="ProtNLM"/>
    </source>
</evidence>
<protein>
    <recommendedName>
        <fullName evidence="4">DUF1269 domain-containing protein</fullName>
    </recommendedName>
</protein>
<gene>
    <name evidence="2" type="ORF">DI564_13040</name>
</gene>
<dbReference type="PANTHER" id="PTHR36109:SF2">
    <property type="entry name" value="MEMBRANE PROTEIN"/>
    <property type="match status" value="1"/>
</dbReference>